<dbReference type="EMBL" id="AGAY01000110">
    <property type="protein sequence ID" value="EGY51255.1"/>
    <property type="molecule type" value="Genomic_DNA"/>
</dbReference>
<sequence length="170" mass="16770">AAKHNTVKAGTNVTVDEGVNAAGGIEYTVNAKDTVTTVEATAGETVVAQSGTPEAPVYTVGLADQVKTDIAQGVAAKDAVDNKGLDFAGDTGTTGARKLGESLKVSGDTNITTEATAAGLQIKLNSDLAVTSVKAGDTLLNDNGLAITGGPSVTKAGIDAGGNKITNVAE</sequence>
<gene>
    <name evidence="1" type="ORF">HMPREF9371_2530</name>
</gene>
<evidence type="ECO:0000313" key="2">
    <source>
        <dbReference type="Proteomes" id="UP000003019"/>
    </source>
</evidence>
<dbReference type="Gene3D" id="2.20.70.140">
    <property type="match status" value="1"/>
</dbReference>
<keyword evidence="2" id="KW-1185">Reference proteome</keyword>
<dbReference type="Proteomes" id="UP000003019">
    <property type="component" value="Unassembled WGS sequence"/>
</dbReference>
<evidence type="ECO:0008006" key="3">
    <source>
        <dbReference type="Google" id="ProtNLM"/>
    </source>
</evidence>
<feature type="non-terminal residue" evidence="1">
    <location>
        <position position="170"/>
    </location>
</feature>
<name>G4CLN9_9NEIS</name>
<proteinExistence type="predicted"/>
<evidence type="ECO:0000313" key="1">
    <source>
        <dbReference type="EMBL" id="EGY51255.1"/>
    </source>
</evidence>
<protein>
    <recommendedName>
        <fullName evidence="3">Trimeric autotransporter adhesin YadA-like stalk domain-containing protein</fullName>
    </recommendedName>
</protein>
<dbReference type="STRING" id="1032488.HMPREF9371_2530"/>
<reference evidence="1 2" key="1">
    <citation type="submission" date="2011-05" db="EMBL/GenBank/DDBJ databases">
        <authorList>
            <person name="Muzny D."/>
            <person name="Qin X."/>
            <person name="Deng J."/>
            <person name="Jiang H."/>
            <person name="Liu Y."/>
            <person name="Qu J."/>
            <person name="Song X.-Z."/>
            <person name="Zhang L."/>
            <person name="Thornton R."/>
            <person name="Coyle M."/>
            <person name="Francisco L."/>
            <person name="Jackson L."/>
            <person name="Javaid M."/>
            <person name="Korchina V."/>
            <person name="Kovar C."/>
            <person name="Mata R."/>
            <person name="Mathew T."/>
            <person name="Ngo R."/>
            <person name="Nguyen L."/>
            <person name="Nguyen N."/>
            <person name="Okwuonu G."/>
            <person name="Ongeri F."/>
            <person name="Pham C."/>
            <person name="Simmons D."/>
            <person name="Wilczek-Boney K."/>
            <person name="Hale W."/>
            <person name="Jakkamsetti A."/>
            <person name="Pham P."/>
            <person name="Ruth R."/>
            <person name="San Lucas F."/>
            <person name="Warren J."/>
            <person name="Zhang J."/>
            <person name="Zhao Z."/>
            <person name="Zhou C."/>
            <person name="Zhu D."/>
            <person name="Lee S."/>
            <person name="Bess C."/>
            <person name="Blankenburg K."/>
            <person name="Forbes L."/>
            <person name="Fu Q."/>
            <person name="Gubbala S."/>
            <person name="Hirani K."/>
            <person name="Jayaseelan J.C."/>
            <person name="Lara F."/>
            <person name="Munidasa M."/>
            <person name="Palculict T."/>
            <person name="Patil S."/>
            <person name="Pu L.-L."/>
            <person name="Saada N."/>
            <person name="Tang L."/>
            <person name="Weissenberger G."/>
            <person name="Zhu Y."/>
            <person name="Hemphill L."/>
            <person name="Shang Y."/>
            <person name="Youmans B."/>
            <person name="Ayvaz T."/>
            <person name="Ross M."/>
            <person name="Santibanez J."/>
            <person name="Aqrawi P."/>
            <person name="Gross S."/>
            <person name="Joshi V."/>
            <person name="Fowler G."/>
            <person name="Nazareth L."/>
            <person name="Reid J."/>
            <person name="Worley K."/>
            <person name="Petrosino J."/>
            <person name="Highlander S."/>
            <person name="Gibbs R."/>
        </authorList>
    </citation>
    <scope>NUCLEOTIDE SEQUENCE [LARGE SCALE GENOMIC DNA]</scope>
    <source>
        <strain evidence="1 2">871</strain>
    </source>
</reference>
<accession>G4CLN9</accession>
<feature type="non-terminal residue" evidence="1">
    <location>
        <position position="1"/>
    </location>
</feature>
<dbReference type="AlphaFoldDB" id="G4CLN9"/>
<organism evidence="1 2">
    <name type="scientific">Neisseria shayeganii 871</name>
    <dbReference type="NCBI Taxonomy" id="1032488"/>
    <lineage>
        <taxon>Bacteria</taxon>
        <taxon>Pseudomonadati</taxon>
        <taxon>Pseudomonadota</taxon>
        <taxon>Betaproteobacteria</taxon>
        <taxon>Neisseriales</taxon>
        <taxon>Neisseriaceae</taxon>
        <taxon>Neisseria</taxon>
    </lineage>
</organism>
<comment type="caution">
    <text evidence="1">The sequence shown here is derived from an EMBL/GenBank/DDBJ whole genome shotgun (WGS) entry which is preliminary data.</text>
</comment>